<name>A0AAV5GB02_9BASI</name>
<feature type="compositionally biased region" description="Low complexity" evidence="1">
    <location>
        <begin position="218"/>
        <end position="234"/>
    </location>
</feature>
<evidence type="ECO:0000313" key="3">
    <source>
        <dbReference type="Proteomes" id="UP001342314"/>
    </source>
</evidence>
<accession>A0AAV5GB02</accession>
<feature type="compositionally biased region" description="Basic and acidic residues" evidence="1">
    <location>
        <begin position="40"/>
        <end position="50"/>
    </location>
</feature>
<evidence type="ECO:0000256" key="1">
    <source>
        <dbReference type="SAM" id="MobiDB-lite"/>
    </source>
</evidence>
<feature type="compositionally biased region" description="Pro residues" evidence="1">
    <location>
        <begin position="466"/>
        <end position="475"/>
    </location>
</feature>
<dbReference type="AlphaFoldDB" id="A0AAV5GB02"/>
<gene>
    <name evidence="2" type="ORF">Rhopal_000549-T1</name>
</gene>
<feature type="compositionally biased region" description="Pro residues" evidence="1">
    <location>
        <begin position="435"/>
        <end position="454"/>
    </location>
</feature>
<feature type="compositionally biased region" description="Low complexity" evidence="1">
    <location>
        <begin position="184"/>
        <end position="202"/>
    </location>
</feature>
<dbReference type="SMART" id="SM00726">
    <property type="entry name" value="UIM"/>
    <property type="match status" value="3"/>
</dbReference>
<sequence>MAPSSGYPAHAGTRPPFAPSSATPSTRHHLADAAHSLKRLVQEEWDRAAHSADAQPPPPPHLPPALRPAAPAPAHSHPGLYATTHRPTQTHPRPPFPPSPPLSPEIAQPHFPPHPHPQTNNKVEEPVAAAPDTHNEEDELARAMEASLREERERRQEYTQSDVELREALQQSQDDELARQHLVAAQEQSDLAAALAASQQQQPSPPPGRTLYRPRSQSLPSFSAAEFAASAYPSEKQREHPQGRPALPPGAGSAWDDEQREMEMLALAIRISREEEDERDRIERLEMEEALRRSQAVAAAAAAAAASGSSGEGGELSSATTSSSEEHHGAGDTSTPTTAPTTAPTSASSLAQVADAAPATRKERRRSWLRPPLASKLSSASPPSSPPLASAALPAAPPLPTRPPPAPPAAESARTTATYRTAPESLPFSNLAPVVQPPKPSRAPPPPPPPPPAPQQQQQQQQKSPHLPPTPPETPQFPSLATLAPHPFPHSQAVDSVRQEHSGSPIELPYLTPSGSLHSSNRRISREYERLSTSSLAPGSGLGSGERSRRVSVESGPAESGSAGSTTPSTTASSESDAPLSPLEVRNPDGTEPSPSTSRQSSLETTTTASSTVSGSSAYSGIAPDTDVAEQEGDTVLWLDDIPVYPAGLTGVSAYAGRSMSAIDELTEPASSVINGAADAASSSSVDEVGDDGHSVRAVSFPESLGSDESLARTSVAAAPAGLATMPEGDWLASTNGRDGDEGGRTLGSSDETGATTPRAEPSAAVDPLVAAAAARVSHEDGLRFGFPSACAAHLAHACPEDGLSSAGAVPERVELSRAQHDTWAIEARSWVALVRALMWHGDTTLVASRADLEQARARRCAATARLEFRPDDESLPVLRLVLALVDPQLSLARLSAHKELEVVRADADTDAKGKGKARAPATTAPPLLTFHLPDLLHLPTRLSSLAIQLYTLRHLAGIARATQPAQSPPPLGLGGKDEGYPAMRQLADAITALAQEAQEREREREEQAAEQQRQYHHQQQGARPPPPRPLRPAPPAAQRTGEPRAAAVVGAEEQNARLVDRLRDRLRRLRRSSASSAPAPAAPMAPPLQLTHSRGSAESGSSSSGGSRTGAGSGGENRRASYHSQSVGSRSGLHHAPSSNTSAGHKLVKQPPPPRTSTVPRNLRVLAQEDGPAGERDVLVRRERHRSGSVSSKMRYLPVI</sequence>
<feature type="compositionally biased region" description="Low complexity" evidence="1">
    <location>
        <begin position="333"/>
        <end position="349"/>
    </location>
</feature>
<feature type="region of interest" description="Disordered" evidence="1">
    <location>
        <begin position="726"/>
        <end position="764"/>
    </location>
</feature>
<feature type="region of interest" description="Disordered" evidence="1">
    <location>
        <begin position="290"/>
        <end position="624"/>
    </location>
</feature>
<feature type="compositionally biased region" description="Low complexity" evidence="1">
    <location>
        <begin position="1094"/>
        <end position="1107"/>
    </location>
</feature>
<dbReference type="PROSITE" id="PS50330">
    <property type="entry name" value="UIM"/>
    <property type="match status" value="2"/>
</dbReference>
<feature type="region of interest" description="Disordered" evidence="1">
    <location>
        <begin position="1071"/>
        <end position="1177"/>
    </location>
</feature>
<feature type="compositionally biased region" description="Low complexity" evidence="1">
    <location>
        <begin position="369"/>
        <end position="394"/>
    </location>
</feature>
<feature type="compositionally biased region" description="Basic and acidic residues" evidence="1">
    <location>
        <begin position="147"/>
        <end position="167"/>
    </location>
</feature>
<dbReference type="EMBL" id="BQKY01000001">
    <property type="protein sequence ID" value="GJN87594.1"/>
    <property type="molecule type" value="Genomic_DNA"/>
</dbReference>
<feature type="region of interest" description="Disordered" evidence="1">
    <location>
        <begin position="996"/>
        <end position="1053"/>
    </location>
</feature>
<keyword evidence="3" id="KW-1185">Reference proteome</keyword>
<feature type="compositionally biased region" description="Low complexity" evidence="1">
    <location>
        <begin position="455"/>
        <end position="465"/>
    </location>
</feature>
<feature type="region of interest" description="Disordered" evidence="1">
    <location>
        <begin position="1"/>
        <end position="259"/>
    </location>
</feature>
<feature type="compositionally biased region" description="Low complexity" evidence="1">
    <location>
        <begin position="298"/>
        <end position="323"/>
    </location>
</feature>
<feature type="compositionally biased region" description="Low complexity" evidence="1">
    <location>
        <begin position="13"/>
        <end position="25"/>
    </location>
</feature>
<protein>
    <submittedName>
        <fullName evidence="2">Uncharacterized protein</fullName>
    </submittedName>
</protein>
<feature type="compositionally biased region" description="Pro residues" evidence="1">
    <location>
        <begin position="1024"/>
        <end position="1036"/>
    </location>
</feature>
<proteinExistence type="predicted"/>
<feature type="compositionally biased region" description="Pro residues" evidence="1">
    <location>
        <begin position="55"/>
        <end position="66"/>
    </location>
</feature>
<feature type="compositionally biased region" description="Pro residues" evidence="1">
    <location>
        <begin position="395"/>
        <end position="408"/>
    </location>
</feature>
<feature type="compositionally biased region" description="Pro residues" evidence="1">
    <location>
        <begin position="92"/>
        <end position="103"/>
    </location>
</feature>
<feature type="compositionally biased region" description="Low complexity" evidence="1">
    <location>
        <begin position="601"/>
        <end position="620"/>
    </location>
</feature>
<feature type="compositionally biased region" description="Low complexity" evidence="1">
    <location>
        <begin position="67"/>
        <end position="91"/>
    </location>
</feature>
<feature type="compositionally biased region" description="Basic and acidic residues" evidence="1">
    <location>
        <begin position="998"/>
        <end position="1008"/>
    </location>
</feature>
<feature type="compositionally biased region" description="Low complexity" evidence="1">
    <location>
        <begin position="1010"/>
        <end position="1023"/>
    </location>
</feature>
<organism evidence="2 3">
    <name type="scientific">Rhodotorula paludigena</name>
    <dbReference type="NCBI Taxonomy" id="86838"/>
    <lineage>
        <taxon>Eukaryota</taxon>
        <taxon>Fungi</taxon>
        <taxon>Dikarya</taxon>
        <taxon>Basidiomycota</taxon>
        <taxon>Pucciniomycotina</taxon>
        <taxon>Microbotryomycetes</taxon>
        <taxon>Sporidiobolales</taxon>
        <taxon>Sporidiobolaceae</taxon>
        <taxon>Rhodotorula</taxon>
    </lineage>
</organism>
<feature type="compositionally biased region" description="Low complexity" evidence="1">
    <location>
        <begin position="553"/>
        <end position="579"/>
    </location>
</feature>
<reference evidence="2 3" key="1">
    <citation type="submission" date="2021-12" db="EMBL/GenBank/DDBJ databases">
        <title>High titer production of polyol ester of fatty acids by Rhodotorula paludigena BS15 towards product separation-free biomass refinery.</title>
        <authorList>
            <person name="Mano J."/>
            <person name="Ono H."/>
            <person name="Tanaka T."/>
            <person name="Naito K."/>
            <person name="Sushida H."/>
            <person name="Ike M."/>
            <person name="Tokuyasu K."/>
            <person name="Kitaoka M."/>
        </authorList>
    </citation>
    <scope>NUCLEOTIDE SEQUENCE [LARGE SCALE GENOMIC DNA]</scope>
    <source>
        <strain evidence="2 3">BS15</strain>
    </source>
</reference>
<feature type="compositionally biased region" description="Polar residues" evidence="1">
    <location>
        <begin position="747"/>
        <end position="756"/>
    </location>
</feature>
<evidence type="ECO:0000313" key="2">
    <source>
        <dbReference type="EMBL" id="GJN87594.1"/>
    </source>
</evidence>
<comment type="caution">
    <text evidence="2">The sequence shown here is derived from an EMBL/GenBank/DDBJ whole genome shotgun (WGS) entry which is preliminary data.</text>
</comment>
<dbReference type="Proteomes" id="UP001342314">
    <property type="component" value="Unassembled WGS sequence"/>
</dbReference>
<dbReference type="InterPro" id="IPR003903">
    <property type="entry name" value="UIM_dom"/>
</dbReference>